<proteinExistence type="predicted"/>
<dbReference type="AlphaFoldDB" id="Q8GG85"/>
<evidence type="ECO:0000256" key="1">
    <source>
        <dbReference type="SAM" id="MobiDB-lite"/>
    </source>
</evidence>
<reference evidence="2" key="1">
    <citation type="submission" date="2002-09" db="EMBL/GenBank/DDBJ databases">
        <title>Ansamycins biosynthesis related genes from Streptomyces hygroscopicus 17997.</title>
        <authorList>
            <person name="Wang Y."/>
            <person name="Gao Q."/>
        </authorList>
    </citation>
    <scope>NUCLEOTIDE SEQUENCE</scope>
    <source>
        <strain evidence="2">17997</strain>
    </source>
</reference>
<feature type="region of interest" description="Disordered" evidence="1">
    <location>
        <begin position="140"/>
        <end position="165"/>
    </location>
</feature>
<sequence>MIKDARPPEPFQYDPASGIYEGVLRLTSGRFQERALWGAFPGTTSPIRSDRESNRHPHRHRQRHPHRRRLHRPRTLCGRKRNTTVRNAAVRCGNFRTGEIGGSISMITSDSVNGVVRRGRLGRTARFAARWRGKRDGARGVPRIVLPEPSGEQRSKTPPPIEPPAPELLITPYVMEVRTGVRRTTEQMRSALIGREHALLSRLRAESVRVVTQYDVREDPRPAALARYGHWVGQWRTSVDRCRSHAHAVVDQANQRLACYWDAVRETHPQLSRLPRRPPGDWLPGRVELDRSWYQPDVWLLADDDSTRTATSRALHILERQNTDRVDGRTA</sequence>
<feature type="compositionally biased region" description="Basic residues" evidence="1">
    <location>
        <begin position="56"/>
        <end position="69"/>
    </location>
</feature>
<feature type="region of interest" description="Disordered" evidence="1">
    <location>
        <begin position="41"/>
        <end position="69"/>
    </location>
</feature>
<gene>
    <name evidence="2" type="primary">un2</name>
</gene>
<evidence type="ECO:0000313" key="2">
    <source>
        <dbReference type="EMBL" id="AAO16230.1"/>
    </source>
</evidence>
<name>Q8GG85_STRHY</name>
<protein>
    <submittedName>
        <fullName evidence="2">UN2</fullName>
    </submittedName>
</protein>
<dbReference type="EMBL" id="AF544987">
    <property type="protein sequence ID" value="AAO16230.1"/>
    <property type="molecule type" value="Genomic_DNA"/>
</dbReference>
<accession>Q8GG85</accession>
<organism evidence="2">
    <name type="scientific">Streptomyces hygroscopicus</name>
    <dbReference type="NCBI Taxonomy" id="1912"/>
    <lineage>
        <taxon>Bacteria</taxon>
        <taxon>Bacillati</taxon>
        <taxon>Actinomycetota</taxon>
        <taxon>Actinomycetes</taxon>
        <taxon>Kitasatosporales</taxon>
        <taxon>Streptomycetaceae</taxon>
        <taxon>Streptomyces</taxon>
        <taxon>Streptomyces violaceusniger group</taxon>
    </lineage>
</organism>